<keyword evidence="1" id="KW-0732">Signal</keyword>
<accession>A0ABP1RMA4</accession>
<comment type="caution">
    <text evidence="2">The sequence shown here is derived from an EMBL/GenBank/DDBJ whole genome shotgun (WGS) entry which is preliminary data.</text>
</comment>
<organism evidence="2 3">
    <name type="scientific">Orchesella dallaii</name>
    <dbReference type="NCBI Taxonomy" id="48710"/>
    <lineage>
        <taxon>Eukaryota</taxon>
        <taxon>Metazoa</taxon>
        <taxon>Ecdysozoa</taxon>
        <taxon>Arthropoda</taxon>
        <taxon>Hexapoda</taxon>
        <taxon>Collembola</taxon>
        <taxon>Entomobryomorpha</taxon>
        <taxon>Entomobryoidea</taxon>
        <taxon>Orchesellidae</taxon>
        <taxon>Orchesellinae</taxon>
        <taxon>Orchesella</taxon>
    </lineage>
</organism>
<gene>
    <name evidence="2" type="ORF">ODALV1_LOCUS23812</name>
</gene>
<evidence type="ECO:0000313" key="3">
    <source>
        <dbReference type="Proteomes" id="UP001642540"/>
    </source>
</evidence>
<evidence type="ECO:0000313" key="2">
    <source>
        <dbReference type="EMBL" id="CAL8130624.1"/>
    </source>
</evidence>
<name>A0ABP1RMA4_9HEXA</name>
<proteinExistence type="predicted"/>
<dbReference type="Proteomes" id="UP001642540">
    <property type="component" value="Unassembled WGS sequence"/>
</dbReference>
<reference evidence="2 3" key="1">
    <citation type="submission" date="2024-08" db="EMBL/GenBank/DDBJ databases">
        <authorList>
            <person name="Cucini C."/>
            <person name="Frati F."/>
        </authorList>
    </citation>
    <scope>NUCLEOTIDE SEQUENCE [LARGE SCALE GENOMIC DNA]</scope>
</reference>
<dbReference type="EMBL" id="CAXLJM020000083">
    <property type="protein sequence ID" value="CAL8130624.1"/>
    <property type="molecule type" value="Genomic_DNA"/>
</dbReference>
<evidence type="ECO:0000256" key="1">
    <source>
        <dbReference type="SAM" id="SignalP"/>
    </source>
</evidence>
<feature type="signal peptide" evidence="1">
    <location>
        <begin position="1"/>
        <end position="30"/>
    </location>
</feature>
<feature type="chain" id="PRO_5046216818" evidence="1">
    <location>
        <begin position="31"/>
        <end position="227"/>
    </location>
</feature>
<sequence length="227" mass="24974">MPTNMLSYSMLPVTIFVLANTVCVSQSAAAVTGRQRIYNLQSEAMGGQSQLSSGGDPDIPLQSDFISSSGSSGEVIPEWDTDKEADEEVLNAVPLPSGTMHFRYDEELSPENGAEVPRERFEPLFFNRMAIPDRVGSRQNTLRGIPARHLQYLANGGGVAKPLLRTLPLPQQVIRQQVPVIWTSKSNYGIPAEGYIRANGFDKRSPRCIARCMQQGMVHPLQCHSLC</sequence>
<protein>
    <submittedName>
        <fullName evidence="2">Uncharacterized protein</fullName>
    </submittedName>
</protein>
<keyword evidence="3" id="KW-1185">Reference proteome</keyword>